<dbReference type="OrthoDB" id="6624493at2759"/>
<dbReference type="Proteomes" id="UP000494106">
    <property type="component" value="Unassembled WGS sequence"/>
</dbReference>
<protein>
    <submittedName>
        <fullName evidence="1">Uncharacterized protein</fullName>
    </submittedName>
</protein>
<comment type="caution">
    <text evidence="1">The sequence shown here is derived from an EMBL/GenBank/DDBJ whole genome shotgun (WGS) entry which is preliminary data.</text>
</comment>
<evidence type="ECO:0000313" key="2">
    <source>
        <dbReference type="Proteomes" id="UP000494106"/>
    </source>
</evidence>
<organism evidence="1 2">
    <name type="scientific">Arctia plantaginis</name>
    <name type="common">Wood tiger moth</name>
    <name type="synonym">Phalaena plantaginis</name>
    <dbReference type="NCBI Taxonomy" id="874455"/>
    <lineage>
        <taxon>Eukaryota</taxon>
        <taxon>Metazoa</taxon>
        <taxon>Ecdysozoa</taxon>
        <taxon>Arthropoda</taxon>
        <taxon>Hexapoda</taxon>
        <taxon>Insecta</taxon>
        <taxon>Pterygota</taxon>
        <taxon>Neoptera</taxon>
        <taxon>Endopterygota</taxon>
        <taxon>Lepidoptera</taxon>
        <taxon>Glossata</taxon>
        <taxon>Ditrysia</taxon>
        <taxon>Noctuoidea</taxon>
        <taxon>Erebidae</taxon>
        <taxon>Arctiinae</taxon>
        <taxon>Arctia</taxon>
    </lineage>
</organism>
<reference evidence="1 2" key="1">
    <citation type="submission" date="2020-04" db="EMBL/GenBank/DDBJ databases">
        <authorList>
            <person name="Wallbank WR R."/>
            <person name="Pardo Diaz C."/>
            <person name="Kozak K."/>
            <person name="Martin S."/>
            <person name="Jiggins C."/>
            <person name="Moest M."/>
            <person name="Warren A I."/>
            <person name="Byers J.R.P. K."/>
            <person name="Montejo-Kovacevich G."/>
            <person name="Yen C E."/>
        </authorList>
    </citation>
    <scope>NUCLEOTIDE SEQUENCE [LARGE SCALE GENOMIC DNA]</scope>
</reference>
<keyword evidence="2" id="KW-1185">Reference proteome</keyword>
<proteinExistence type="predicted"/>
<evidence type="ECO:0000313" key="1">
    <source>
        <dbReference type="EMBL" id="CAB3222526.1"/>
    </source>
</evidence>
<name>A0A8S0YT92_ARCPL</name>
<accession>A0A8S0YT92</accession>
<dbReference type="EMBL" id="CADEBC010000088">
    <property type="protein sequence ID" value="CAB3222526.1"/>
    <property type="molecule type" value="Genomic_DNA"/>
</dbReference>
<sequence length="451" mass="50486">MGQSGLDTRPVALFMDEGSKRLGIGFGICLRCSVTLSPGIAALIRGDTRKNTVRRGGACAVLTALGGDGLETNMPRKISVDVMVVKYESGVDADYLGCVKASRALEIVVYEDDKDDEKIYEIMSNTPKRFSPHVILKTEILDLPMLFLVVSGSMISLIKLSSIQRMPSLDKTRIIPFKGIDTGDIVTPTLGSTKWIFVESQKTKISIQYNANITDLVVSGTGILCLKPQCVAFCRNVKLLSVSELELFGHEVNLDFNLIDDKCCNLSKLKELKVDLPNITISNSDLQSLKNLKTLTDQTEKYLDNLDVKNNLKEILKNLSRKVRCKKSDDNPVEPDETEEEPANRLILLPRVLLLYFIMTLSSSCARPRKITPFWFRKALIMSSSVITNKTFLKISSESFILHFLDQEVDAIFFQLFSGFTPFLLRSKAQDHWPIFRFPDPLQLLSTACLI</sequence>
<dbReference type="AlphaFoldDB" id="A0A8S0YT92"/>
<gene>
    <name evidence="1" type="ORF">APLA_LOCUS1138</name>
</gene>